<keyword evidence="8" id="KW-1185">Reference proteome</keyword>
<evidence type="ECO:0000259" key="6">
    <source>
        <dbReference type="Pfam" id="PF13664"/>
    </source>
</evidence>
<organism evidence="7 8">
    <name type="scientific">Vreelandella halophila</name>
    <dbReference type="NCBI Taxonomy" id="86177"/>
    <lineage>
        <taxon>Bacteria</taxon>
        <taxon>Pseudomonadati</taxon>
        <taxon>Pseudomonadota</taxon>
        <taxon>Gammaproteobacteria</taxon>
        <taxon>Oceanospirillales</taxon>
        <taxon>Halomonadaceae</taxon>
        <taxon>Vreelandella</taxon>
    </lineage>
</organism>
<sequence>MIETTALLLTAFLFGGMALFSAGFAGALFKSLPPDTAGRVLRETFPGFYLFVIVVALVSAGLTLPLDSVAAFALGLIALTTVPARQLLMPAINNARDQGKNRRFTALHSLSVGLTLGHIVLAGWVMTRFTA</sequence>
<gene>
    <name evidence="7" type="ORF">GLW01_05920</name>
</gene>
<reference evidence="7 8" key="1">
    <citation type="submission" date="2019-11" db="EMBL/GenBank/DDBJ databases">
        <title>Genome sequences of 17 halophilic strains isolated from different environments.</title>
        <authorList>
            <person name="Furrow R.E."/>
        </authorList>
    </citation>
    <scope>NUCLEOTIDE SEQUENCE [LARGE SCALE GENOMIC DNA]</scope>
    <source>
        <strain evidence="7 8">22507_15_FS</strain>
    </source>
</reference>
<keyword evidence="4 5" id="KW-0472">Membrane</keyword>
<dbReference type="RefSeq" id="WP_160898500.1">
    <property type="nucleotide sequence ID" value="NZ_WMEX01000003.1"/>
</dbReference>
<feature type="transmembrane region" description="Helical" evidence="5">
    <location>
        <begin position="6"/>
        <end position="28"/>
    </location>
</feature>
<feature type="transmembrane region" description="Helical" evidence="5">
    <location>
        <begin position="48"/>
        <end position="66"/>
    </location>
</feature>
<feature type="transmembrane region" description="Helical" evidence="5">
    <location>
        <begin position="72"/>
        <end position="92"/>
    </location>
</feature>
<feature type="transmembrane region" description="Helical" evidence="5">
    <location>
        <begin position="104"/>
        <end position="126"/>
    </location>
</feature>
<keyword evidence="2 5" id="KW-0812">Transmembrane</keyword>
<comment type="subcellular location">
    <subcellularLocation>
        <location evidence="1">Membrane</location>
    </subcellularLocation>
</comment>
<dbReference type="EMBL" id="WMEX01000003">
    <property type="protein sequence ID" value="MYL26329.1"/>
    <property type="molecule type" value="Genomic_DNA"/>
</dbReference>
<keyword evidence="3 5" id="KW-1133">Transmembrane helix</keyword>
<comment type="caution">
    <text evidence="7">The sequence shown here is derived from an EMBL/GenBank/DDBJ whole genome shotgun (WGS) entry which is preliminary data.</text>
</comment>
<dbReference type="Proteomes" id="UP000460751">
    <property type="component" value="Unassembled WGS sequence"/>
</dbReference>
<evidence type="ECO:0000256" key="4">
    <source>
        <dbReference type="ARBA" id="ARBA00023136"/>
    </source>
</evidence>
<dbReference type="OrthoDB" id="5741001at2"/>
<evidence type="ECO:0000313" key="8">
    <source>
        <dbReference type="Proteomes" id="UP000460751"/>
    </source>
</evidence>
<evidence type="ECO:0000256" key="2">
    <source>
        <dbReference type="ARBA" id="ARBA00022692"/>
    </source>
</evidence>
<name>A0A9X4YAP1_9GAMM</name>
<protein>
    <submittedName>
        <fullName evidence="7">DUF4149 domain-containing protein</fullName>
    </submittedName>
</protein>
<evidence type="ECO:0000256" key="3">
    <source>
        <dbReference type="ARBA" id="ARBA00022989"/>
    </source>
</evidence>
<proteinExistence type="predicted"/>
<evidence type="ECO:0000256" key="1">
    <source>
        <dbReference type="ARBA" id="ARBA00004370"/>
    </source>
</evidence>
<dbReference type="GO" id="GO:0016020">
    <property type="term" value="C:membrane"/>
    <property type="evidence" value="ECO:0007669"/>
    <property type="project" value="UniProtKB-SubCell"/>
</dbReference>
<accession>A0A9X4YAP1</accession>
<dbReference type="AlphaFoldDB" id="A0A9X4YAP1"/>
<evidence type="ECO:0000313" key="7">
    <source>
        <dbReference type="EMBL" id="MYL26329.1"/>
    </source>
</evidence>
<dbReference type="Pfam" id="PF13664">
    <property type="entry name" value="DUF4149"/>
    <property type="match status" value="1"/>
</dbReference>
<evidence type="ECO:0000256" key="5">
    <source>
        <dbReference type="SAM" id="Phobius"/>
    </source>
</evidence>
<feature type="domain" description="TMEM205-like" evidence="6">
    <location>
        <begin position="8"/>
        <end position="100"/>
    </location>
</feature>
<dbReference type="InterPro" id="IPR025423">
    <property type="entry name" value="TMEM205-like"/>
</dbReference>